<dbReference type="AlphaFoldDB" id="A0A5C2SN35"/>
<proteinExistence type="predicted"/>
<evidence type="ECO:0000313" key="2">
    <source>
        <dbReference type="Proteomes" id="UP000313359"/>
    </source>
</evidence>
<name>A0A5C2SN35_9APHY</name>
<dbReference type="EMBL" id="ML122252">
    <property type="protein sequence ID" value="RPD65213.1"/>
    <property type="molecule type" value="Genomic_DNA"/>
</dbReference>
<gene>
    <name evidence="1" type="ORF">L227DRAFT_204974</name>
</gene>
<sequence>MDLCISCNRSHSLFSGTSIASGPRTRAQYYTIASLLLPPYPSRLKSGTCSSSSLGPCKLPCLPIRAGILSDHARLPRSFGCC</sequence>
<protein>
    <submittedName>
        <fullName evidence="1">Uncharacterized protein</fullName>
    </submittedName>
</protein>
<evidence type="ECO:0000313" key="1">
    <source>
        <dbReference type="EMBL" id="RPD65213.1"/>
    </source>
</evidence>
<keyword evidence="2" id="KW-1185">Reference proteome</keyword>
<reference evidence="1" key="1">
    <citation type="journal article" date="2018" name="Genome Biol. Evol.">
        <title>Genomics and development of Lentinus tigrinus, a white-rot wood-decaying mushroom with dimorphic fruiting bodies.</title>
        <authorList>
            <person name="Wu B."/>
            <person name="Xu Z."/>
            <person name="Knudson A."/>
            <person name="Carlson A."/>
            <person name="Chen N."/>
            <person name="Kovaka S."/>
            <person name="LaButti K."/>
            <person name="Lipzen A."/>
            <person name="Pennachio C."/>
            <person name="Riley R."/>
            <person name="Schakwitz W."/>
            <person name="Umezawa K."/>
            <person name="Ohm R.A."/>
            <person name="Grigoriev I.V."/>
            <person name="Nagy L.G."/>
            <person name="Gibbons J."/>
            <person name="Hibbett D."/>
        </authorList>
    </citation>
    <scope>NUCLEOTIDE SEQUENCE [LARGE SCALE GENOMIC DNA]</scope>
    <source>
        <strain evidence="1">ALCF2SS1-6</strain>
    </source>
</reference>
<accession>A0A5C2SN35</accession>
<dbReference type="Proteomes" id="UP000313359">
    <property type="component" value="Unassembled WGS sequence"/>
</dbReference>
<organism evidence="1 2">
    <name type="scientific">Lentinus tigrinus ALCF2SS1-6</name>
    <dbReference type="NCBI Taxonomy" id="1328759"/>
    <lineage>
        <taxon>Eukaryota</taxon>
        <taxon>Fungi</taxon>
        <taxon>Dikarya</taxon>
        <taxon>Basidiomycota</taxon>
        <taxon>Agaricomycotina</taxon>
        <taxon>Agaricomycetes</taxon>
        <taxon>Polyporales</taxon>
        <taxon>Polyporaceae</taxon>
        <taxon>Lentinus</taxon>
    </lineage>
</organism>